<dbReference type="EMBL" id="JAGPXB010000004">
    <property type="protein sequence ID" value="MBQ0908298.1"/>
    <property type="molecule type" value="Genomic_DNA"/>
</dbReference>
<dbReference type="Proteomes" id="UP000679008">
    <property type="component" value="Unassembled WGS sequence"/>
</dbReference>
<proteinExistence type="predicted"/>
<accession>A0ABS5D2Q9</accession>
<gene>
    <name evidence="1" type="ORF">KBJ98_06245</name>
</gene>
<keyword evidence="2" id="KW-1185">Reference proteome</keyword>
<name>A0ABS5D2Q9_9FLAO</name>
<evidence type="ECO:0000313" key="1">
    <source>
        <dbReference type="EMBL" id="MBQ0908298.1"/>
    </source>
</evidence>
<dbReference type="RefSeq" id="WP_210788797.1">
    <property type="nucleotide sequence ID" value="NZ_JAGPXB010000004.1"/>
</dbReference>
<evidence type="ECO:0000313" key="2">
    <source>
        <dbReference type="Proteomes" id="UP000679008"/>
    </source>
</evidence>
<sequence>MRFIKKSARRDCSVGVQSQIKEYQSYTRKLCKQNKVMSCTLSGARFQPVVSIN</sequence>
<reference evidence="1 2" key="1">
    <citation type="submission" date="2021-04" db="EMBL/GenBank/DDBJ databases">
        <title>Description of novel Flavobacterium sp. F-328.</title>
        <authorList>
            <person name="Saticioglu I.B."/>
        </authorList>
    </citation>
    <scope>NUCLEOTIDE SEQUENCE [LARGE SCALE GENOMIC DNA]</scope>
    <source>
        <strain evidence="1 2">F-328</strain>
    </source>
</reference>
<organism evidence="1 2">
    <name type="scientific">Flavobacterium erciyesense</name>
    <dbReference type="NCBI Taxonomy" id="2825842"/>
    <lineage>
        <taxon>Bacteria</taxon>
        <taxon>Pseudomonadati</taxon>
        <taxon>Bacteroidota</taxon>
        <taxon>Flavobacteriia</taxon>
        <taxon>Flavobacteriales</taxon>
        <taxon>Flavobacteriaceae</taxon>
        <taxon>Flavobacterium</taxon>
    </lineage>
</organism>
<protein>
    <submittedName>
        <fullName evidence="1">Uncharacterized protein</fullName>
    </submittedName>
</protein>
<comment type="caution">
    <text evidence="1">The sequence shown here is derived from an EMBL/GenBank/DDBJ whole genome shotgun (WGS) entry which is preliminary data.</text>
</comment>